<proteinExistence type="predicted"/>
<name>A0ABP6KRB5_9ACTN</name>
<accession>A0ABP6KRB5</accession>
<keyword evidence="2" id="KW-1185">Reference proteome</keyword>
<dbReference type="Proteomes" id="UP001499930">
    <property type="component" value="Unassembled WGS sequence"/>
</dbReference>
<organism evidence="1 2">
    <name type="scientific">Streptosporangium longisporum</name>
    <dbReference type="NCBI Taxonomy" id="46187"/>
    <lineage>
        <taxon>Bacteria</taxon>
        <taxon>Bacillati</taxon>
        <taxon>Actinomycetota</taxon>
        <taxon>Actinomycetes</taxon>
        <taxon>Streptosporangiales</taxon>
        <taxon>Streptosporangiaceae</taxon>
        <taxon>Streptosporangium</taxon>
    </lineage>
</organism>
<gene>
    <name evidence="1" type="ORF">GCM10017559_49840</name>
</gene>
<evidence type="ECO:0000313" key="1">
    <source>
        <dbReference type="EMBL" id="GAA3019660.1"/>
    </source>
</evidence>
<protein>
    <submittedName>
        <fullName evidence="1">Uncharacterized protein</fullName>
    </submittedName>
</protein>
<sequence>MPDRLLSAPAPAPVTYGPVFDGWCVETGSSGVLYARRTLERPLERHEVLAGLTRYLVAHGLDELIRLVEGQRHIAEYLQAGTPLPVCPYCGCGQGEAPLIVTADESSVTAERCAQSHRADGCGHVRVEWTYQLPLPDGARCRDCGTWWRLDLIPDEVAARLNDGIPPVESSQRPADDRKLS</sequence>
<comment type="caution">
    <text evidence="1">The sequence shown here is derived from an EMBL/GenBank/DDBJ whole genome shotgun (WGS) entry which is preliminary data.</text>
</comment>
<reference evidence="2" key="1">
    <citation type="journal article" date="2019" name="Int. J. Syst. Evol. Microbiol.">
        <title>The Global Catalogue of Microorganisms (GCM) 10K type strain sequencing project: providing services to taxonomists for standard genome sequencing and annotation.</title>
        <authorList>
            <consortium name="The Broad Institute Genomics Platform"/>
            <consortium name="The Broad Institute Genome Sequencing Center for Infectious Disease"/>
            <person name="Wu L."/>
            <person name="Ma J."/>
        </authorList>
    </citation>
    <scope>NUCLEOTIDE SEQUENCE [LARGE SCALE GENOMIC DNA]</scope>
    <source>
        <strain evidence="2">JCM 3106</strain>
    </source>
</reference>
<dbReference type="EMBL" id="BAAAWD010000014">
    <property type="protein sequence ID" value="GAA3019660.1"/>
    <property type="molecule type" value="Genomic_DNA"/>
</dbReference>
<evidence type="ECO:0000313" key="2">
    <source>
        <dbReference type="Proteomes" id="UP001499930"/>
    </source>
</evidence>